<name>A0A7Y3WUM9_9CLOT</name>
<protein>
    <submittedName>
        <fullName evidence="1">Uncharacterized protein</fullName>
    </submittedName>
</protein>
<gene>
    <name evidence="1" type="ORF">HLQ16_19900</name>
</gene>
<evidence type="ECO:0000313" key="1">
    <source>
        <dbReference type="EMBL" id="NNU78180.1"/>
    </source>
</evidence>
<accession>A0A7Y3WUM9</accession>
<dbReference type="RefSeq" id="WP_171298766.1">
    <property type="nucleotide sequence ID" value="NZ_CP087098.1"/>
</dbReference>
<dbReference type="AlphaFoldDB" id="A0A7Y3WUM9"/>
<proteinExistence type="predicted"/>
<evidence type="ECO:0000313" key="2">
    <source>
        <dbReference type="Proteomes" id="UP000531659"/>
    </source>
</evidence>
<sequence>MVNFYKKNSIDGINDSFNKIIWVTYDSEDVQKRRTYNRGHLISEYIEFNDINRIRDLEIKNKKQLSKTEKSYMDYILEEDVDMSIFALNIPKIDLNFQKVNGLLHLKIANNLELDIESLNYSVIFDIDNDELIISNEGDKYIITRENVNKFIVDKSDII</sequence>
<organism evidence="1 2">
    <name type="scientific">Clostridium estertheticum</name>
    <dbReference type="NCBI Taxonomy" id="238834"/>
    <lineage>
        <taxon>Bacteria</taxon>
        <taxon>Bacillati</taxon>
        <taxon>Bacillota</taxon>
        <taxon>Clostridia</taxon>
        <taxon>Eubacteriales</taxon>
        <taxon>Clostridiaceae</taxon>
        <taxon>Clostridium</taxon>
    </lineage>
</organism>
<reference evidence="1 2" key="1">
    <citation type="submission" date="2020-05" db="EMBL/GenBank/DDBJ databases">
        <title>Complete genome of Clostridium estertheticum subspecies estertheticum, isolated from Vacuum packed lamb meat from New Zealand imported to Switzerland.</title>
        <authorList>
            <person name="Wambui J."/>
            <person name="Stevens M.J.A."/>
            <person name="Stephan R."/>
        </authorList>
    </citation>
    <scope>NUCLEOTIDE SEQUENCE [LARGE SCALE GENOMIC DNA]</scope>
    <source>
        <strain evidence="1 2">CEST001</strain>
    </source>
</reference>
<comment type="caution">
    <text evidence="1">The sequence shown here is derived from an EMBL/GenBank/DDBJ whole genome shotgun (WGS) entry which is preliminary data.</text>
</comment>
<dbReference type="Proteomes" id="UP000531659">
    <property type="component" value="Unassembled WGS sequence"/>
</dbReference>
<dbReference type="EMBL" id="JABEYB010000019">
    <property type="protein sequence ID" value="NNU78180.1"/>
    <property type="molecule type" value="Genomic_DNA"/>
</dbReference>